<feature type="non-terminal residue" evidence="2">
    <location>
        <position position="158"/>
    </location>
</feature>
<sequence>MRLASLPGNELWRRQAESRAPDASDWSAASVHRSRVEFPASDWRPEPSIVWGGRVLCAVPGADWRVPVFVEGGWEEEGRAERPHPGASAESPMSLLIHRVRRPEGARGRDEAGGLGGSPERGGPEPERGRDRDQDQGQGPDGDGDAKELRLTLMEEVL</sequence>
<keyword evidence="3" id="KW-1185">Reference proteome</keyword>
<dbReference type="EMBL" id="BEZZ01036409">
    <property type="protein sequence ID" value="GCC40055.1"/>
    <property type="molecule type" value="Genomic_DNA"/>
</dbReference>
<evidence type="ECO:0000313" key="2">
    <source>
        <dbReference type="EMBL" id="GCC40055.1"/>
    </source>
</evidence>
<evidence type="ECO:0000313" key="3">
    <source>
        <dbReference type="Proteomes" id="UP000287033"/>
    </source>
</evidence>
<feature type="compositionally biased region" description="Basic and acidic residues" evidence="1">
    <location>
        <begin position="102"/>
        <end position="112"/>
    </location>
</feature>
<dbReference type="Proteomes" id="UP000287033">
    <property type="component" value="Unassembled WGS sequence"/>
</dbReference>
<feature type="region of interest" description="Disordered" evidence="1">
    <location>
        <begin position="14"/>
        <end position="39"/>
    </location>
</feature>
<organism evidence="2 3">
    <name type="scientific">Chiloscyllium punctatum</name>
    <name type="common">Brownbanded bambooshark</name>
    <name type="synonym">Hemiscyllium punctatum</name>
    <dbReference type="NCBI Taxonomy" id="137246"/>
    <lineage>
        <taxon>Eukaryota</taxon>
        <taxon>Metazoa</taxon>
        <taxon>Chordata</taxon>
        <taxon>Craniata</taxon>
        <taxon>Vertebrata</taxon>
        <taxon>Chondrichthyes</taxon>
        <taxon>Elasmobranchii</taxon>
        <taxon>Galeomorphii</taxon>
        <taxon>Galeoidea</taxon>
        <taxon>Orectolobiformes</taxon>
        <taxon>Hemiscylliidae</taxon>
        <taxon>Chiloscyllium</taxon>
    </lineage>
</organism>
<evidence type="ECO:0000256" key="1">
    <source>
        <dbReference type="SAM" id="MobiDB-lite"/>
    </source>
</evidence>
<name>A0A401TBT1_CHIPU</name>
<comment type="caution">
    <text evidence="2">The sequence shown here is derived from an EMBL/GenBank/DDBJ whole genome shotgun (WGS) entry which is preliminary data.</text>
</comment>
<gene>
    <name evidence="2" type="ORF">chiPu_0024288</name>
</gene>
<dbReference type="AlphaFoldDB" id="A0A401TBT1"/>
<accession>A0A401TBT1</accession>
<proteinExistence type="predicted"/>
<protein>
    <submittedName>
        <fullName evidence="2">Uncharacterized protein</fullName>
    </submittedName>
</protein>
<feature type="region of interest" description="Disordered" evidence="1">
    <location>
        <begin position="75"/>
        <end position="158"/>
    </location>
</feature>
<feature type="compositionally biased region" description="Basic and acidic residues" evidence="1">
    <location>
        <begin position="122"/>
        <end position="135"/>
    </location>
</feature>
<reference evidence="2 3" key="1">
    <citation type="journal article" date="2018" name="Nat. Ecol. Evol.">
        <title>Shark genomes provide insights into elasmobranch evolution and the origin of vertebrates.</title>
        <authorList>
            <person name="Hara Y"/>
            <person name="Yamaguchi K"/>
            <person name="Onimaru K"/>
            <person name="Kadota M"/>
            <person name="Koyanagi M"/>
            <person name="Keeley SD"/>
            <person name="Tatsumi K"/>
            <person name="Tanaka K"/>
            <person name="Motone F"/>
            <person name="Kageyama Y"/>
            <person name="Nozu R"/>
            <person name="Adachi N"/>
            <person name="Nishimura O"/>
            <person name="Nakagawa R"/>
            <person name="Tanegashima C"/>
            <person name="Kiyatake I"/>
            <person name="Matsumoto R"/>
            <person name="Murakumo K"/>
            <person name="Nishida K"/>
            <person name="Terakita A"/>
            <person name="Kuratani S"/>
            <person name="Sato K"/>
            <person name="Hyodo S Kuraku.S."/>
        </authorList>
    </citation>
    <scope>NUCLEOTIDE SEQUENCE [LARGE SCALE GENOMIC DNA]</scope>
</reference>